<feature type="region of interest" description="Disordered" evidence="1">
    <location>
        <begin position="252"/>
        <end position="313"/>
    </location>
</feature>
<reference evidence="4" key="1">
    <citation type="submission" date="2017-02" db="EMBL/GenBank/DDBJ databases">
        <authorList>
            <person name="Tafer H."/>
            <person name="Lopandic K."/>
        </authorList>
    </citation>
    <scope>NUCLEOTIDE SEQUENCE [LARGE SCALE GENOMIC DNA]</scope>
    <source>
        <strain evidence="4">CBS 366.77</strain>
    </source>
</reference>
<feature type="compositionally biased region" description="Polar residues" evidence="1">
    <location>
        <begin position="179"/>
        <end position="205"/>
    </location>
</feature>
<dbReference type="Proteomes" id="UP000266188">
    <property type="component" value="Unassembled WGS sequence"/>
</dbReference>
<sequence>MGQSQALLIAQCIMWAVSIFNQGLFCGFLLIVVTKQSQGHCNDWRGSLPPEPERFQDSSITKSKRGPILSSLDHDHDPQLQPLSRNSTATQDGFVPVRSFAVNIGSQVSNRFSGRTLFQRDSAHSSSDSVSPESPSTRVHSDTRQESRNNGNNSQKRKLKRPPSEIKRSLDSLILQPSPERSSSTALSSTNTDPQKPVSTKSTTTSEHHIHPLFRSGSISPPPTPGPGTIVTASPVAGQTISVEMLSRVRTASIHGNSNGTRCKSPLGERVDSLEDFLQDPVSPTPGSRRSGSLHERKYDFKRDELNESPHES</sequence>
<dbReference type="AlphaFoldDB" id="A0A3A2ZSJ7"/>
<feature type="compositionally biased region" description="Basic and acidic residues" evidence="1">
    <location>
        <begin position="293"/>
        <end position="313"/>
    </location>
</feature>
<keyword evidence="2" id="KW-0812">Transmembrane</keyword>
<evidence type="ECO:0000256" key="2">
    <source>
        <dbReference type="SAM" id="Phobius"/>
    </source>
</evidence>
<feature type="compositionally biased region" description="Low complexity" evidence="1">
    <location>
        <begin position="124"/>
        <end position="136"/>
    </location>
</feature>
<dbReference type="EMBL" id="MVGC01000031">
    <property type="protein sequence ID" value="RJE26026.1"/>
    <property type="molecule type" value="Genomic_DNA"/>
</dbReference>
<organism evidence="3 4">
    <name type="scientific">Aspergillus sclerotialis</name>
    <dbReference type="NCBI Taxonomy" id="2070753"/>
    <lineage>
        <taxon>Eukaryota</taxon>
        <taxon>Fungi</taxon>
        <taxon>Dikarya</taxon>
        <taxon>Ascomycota</taxon>
        <taxon>Pezizomycotina</taxon>
        <taxon>Eurotiomycetes</taxon>
        <taxon>Eurotiomycetidae</taxon>
        <taxon>Eurotiales</taxon>
        <taxon>Aspergillaceae</taxon>
        <taxon>Aspergillus</taxon>
        <taxon>Aspergillus subgen. Polypaecilum</taxon>
    </lineage>
</organism>
<gene>
    <name evidence="3" type="ORF">PHISCL_01628</name>
</gene>
<protein>
    <submittedName>
        <fullName evidence="3">Uncharacterized protein</fullName>
    </submittedName>
</protein>
<evidence type="ECO:0000313" key="4">
    <source>
        <dbReference type="Proteomes" id="UP000266188"/>
    </source>
</evidence>
<keyword evidence="4" id="KW-1185">Reference proteome</keyword>
<evidence type="ECO:0000313" key="3">
    <source>
        <dbReference type="EMBL" id="RJE26026.1"/>
    </source>
</evidence>
<accession>A0A3A2ZSJ7</accession>
<feature type="transmembrane region" description="Helical" evidence="2">
    <location>
        <begin position="12"/>
        <end position="33"/>
    </location>
</feature>
<keyword evidence="2" id="KW-1133">Transmembrane helix</keyword>
<dbReference type="OrthoDB" id="4188781at2759"/>
<proteinExistence type="predicted"/>
<comment type="caution">
    <text evidence="3">The sequence shown here is derived from an EMBL/GenBank/DDBJ whole genome shotgun (WGS) entry which is preliminary data.</text>
</comment>
<evidence type="ECO:0000256" key="1">
    <source>
        <dbReference type="SAM" id="MobiDB-lite"/>
    </source>
</evidence>
<dbReference type="STRING" id="2070753.A0A3A2ZSJ7"/>
<feature type="region of interest" description="Disordered" evidence="1">
    <location>
        <begin position="44"/>
        <end position="89"/>
    </location>
</feature>
<name>A0A3A2ZSJ7_9EURO</name>
<keyword evidence="2" id="KW-0472">Membrane</keyword>
<feature type="region of interest" description="Disordered" evidence="1">
    <location>
        <begin position="119"/>
        <end position="233"/>
    </location>
</feature>